<dbReference type="PANTHER" id="PTHR34135:SF2">
    <property type="entry name" value="LYSOZYME"/>
    <property type="match status" value="1"/>
</dbReference>
<dbReference type="EC" id="3.2.1.17" evidence="5"/>
<dbReference type="InterPro" id="IPR002053">
    <property type="entry name" value="Glyco_hydro_25"/>
</dbReference>
<evidence type="ECO:0000313" key="6">
    <source>
        <dbReference type="Proteomes" id="UP000095621"/>
    </source>
</evidence>
<dbReference type="InterPro" id="IPR018077">
    <property type="entry name" value="Glyco_hydro_fam25_subgr"/>
</dbReference>
<accession>A0A174YYN1</accession>
<name>A0A174YYN1_9FIRM</name>
<keyword evidence="2 5" id="KW-0378">Hydrolase</keyword>
<evidence type="ECO:0000256" key="3">
    <source>
        <dbReference type="ARBA" id="ARBA00023295"/>
    </source>
</evidence>
<sequence>MKELLNTIAGKLSGICKSVFVAHAKACIIAGSVVVAGSAATVTTVEYVHHHSSKMQVQAQETEVETETDSNLDKLSEILTETQTESETEIETATQEEIAELVKEAVADENTSSKELYEIIDKAAENSSAPIPVKDVEDLEIVEDNSSEPSREETEVEEPEPDQPSSNDVYEISQLTYGVDVSRWQGDIDWSAVAADGITFAMIKCGGGDDGLYEDRKFQQNIQGALANGIQVGVYFYSGASNAREAYDEASYCISLIRDYQITYPVAFDWELDGDYDSVTEACETFCNVISSYGYQPMVYSNRNRWYNNFDGEKIASKYKVWMAAYFGKFYYDSVRWTYGDDLPNFRYHYDMWQYSSRCYVDGISGQVDVDIAFFGYANYHVDTKDAVLTVTNKEIKRTYGDGIGRLTEELNLLDGVKGINTIGYDMDIEYSIYDESGNEYSEEEAISTAGKYTVEYRFKDPKSGWIKNTAKLEIEVITEEFTGNDIVVKNNTMPKDYNFRTGVSCKNNLGQEAELTGVVIKKVNIETEEEDVLTEQQAIEEKYDFDKYTYVAEYAFNVPGEGEVIKKAAIVRGAEE</sequence>
<gene>
    <name evidence="5" type="primary">acm_3</name>
    <name evidence="5" type="ORF">ERS852490_02473</name>
</gene>
<evidence type="ECO:0000256" key="4">
    <source>
        <dbReference type="SAM" id="MobiDB-lite"/>
    </source>
</evidence>
<dbReference type="Proteomes" id="UP000095621">
    <property type="component" value="Unassembled WGS sequence"/>
</dbReference>
<dbReference type="Gene3D" id="3.20.20.80">
    <property type="entry name" value="Glycosidases"/>
    <property type="match status" value="1"/>
</dbReference>
<dbReference type="GO" id="GO:0016998">
    <property type="term" value="P:cell wall macromolecule catabolic process"/>
    <property type="evidence" value="ECO:0007669"/>
    <property type="project" value="InterPro"/>
</dbReference>
<proteinExistence type="inferred from homology"/>
<feature type="region of interest" description="Disordered" evidence="4">
    <location>
        <begin position="130"/>
        <end position="168"/>
    </location>
</feature>
<evidence type="ECO:0000256" key="1">
    <source>
        <dbReference type="ARBA" id="ARBA00010646"/>
    </source>
</evidence>
<dbReference type="PANTHER" id="PTHR34135">
    <property type="entry name" value="LYSOZYME"/>
    <property type="match status" value="1"/>
</dbReference>
<dbReference type="OrthoDB" id="9783374at2"/>
<feature type="compositionally biased region" description="Acidic residues" evidence="4">
    <location>
        <begin position="137"/>
        <end position="146"/>
    </location>
</feature>
<dbReference type="GO" id="GO:0003796">
    <property type="term" value="F:lysozyme activity"/>
    <property type="evidence" value="ECO:0007669"/>
    <property type="project" value="UniProtKB-EC"/>
</dbReference>
<dbReference type="SUPFAM" id="SSF51445">
    <property type="entry name" value="(Trans)glycosidases"/>
    <property type="match status" value="1"/>
</dbReference>
<evidence type="ECO:0000256" key="2">
    <source>
        <dbReference type="ARBA" id="ARBA00022801"/>
    </source>
</evidence>
<dbReference type="CDD" id="cd06414">
    <property type="entry name" value="GH25_LytC-like"/>
    <property type="match status" value="1"/>
</dbReference>
<comment type="similarity">
    <text evidence="1">Belongs to the glycosyl hydrolase 25 family.</text>
</comment>
<reference evidence="5 6" key="1">
    <citation type="submission" date="2015-09" db="EMBL/GenBank/DDBJ databases">
        <authorList>
            <consortium name="Pathogen Informatics"/>
        </authorList>
    </citation>
    <scope>NUCLEOTIDE SEQUENCE [LARGE SCALE GENOMIC DNA]</scope>
    <source>
        <strain evidence="5 6">2789STDY5834875</strain>
    </source>
</reference>
<dbReference type="GO" id="GO:0009253">
    <property type="term" value="P:peptidoglycan catabolic process"/>
    <property type="evidence" value="ECO:0007669"/>
    <property type="project" value="InterPro"/>
</dbReference>
<dbReference type="GO" id="GO:0016052">
    <property type="term" value="P:carbohydrate catabolic process"/>
    <property type="evidence" value="ECO:0007669"/>
    <property type="project" value="TreeGrafter"/>
</dbReference>
<dbReference type="PROSITE" id="PS51904">
    <property type="entry name" value="GLYCOSYL_HYDROL_F25_2"/>
    <property type="match status" value="1"/>
</dbReference>
<evidence type="ECO:0000313" key="5">
    <source>
        <dbReference type="EMBL" id="CUQ78822.1"/>
    </source>
</evidence>
<dbReference type="SMART" id="SM00641">
    <property type="entry name" value="Glyco_25"/>
    <property type="match status" value="1"/>
</dbReference>
<organism evidence="5 6">
    <name type="scientific">Lachnospira eligens</name>
    <dbReference type="NCBI Taxonomy" id="39485"/>
    <lineage>
        <taxon>Bacteria</taxon>
        <taxon>Bacillati</taxon>
        <taxon>Bacillota</taxon>
        <taxon>Clostridia</taxon>
        <taxon>Lachnospirales</taxon>
        <taxon>Lachnospiraceae</taxon>
        <taxon>Lachnospira</taxon>
    </lineage>
</organism>
<dbReference type="InterPro" id="IPR017853">
    <property type="entry name" value="GH"/>
</dbReference>
<protein>
    <submittedName>
        <fullName evidence="5">Lysozyme M1</fullName>
        <ecNumber evidence="5">3.2.1.17</ecNumber>
    </submittedName>
</protein>
<dbReference type="EMBL" id="CZBU01000005">
    <property type="protein sequence ID" value="CUQ78822.1"/>
    <property type="molecule type" value="Genomic_DNA"/>
</dbReference>
<dbReference type="RefSeq" id="WP_055216239.1">
    <property type="nucleotide sequence ID" value="NZ_CZBU01000005.1"/>
</dbReference>
<dbReference type="Pfam" id="PF01183">
    <property type="entry name" value="Glyco_hydro_25"/>
    <property type="match status" value="1"/>
</dbReference>
<keyword evidence="3 5" id="KW-0326">Glycosidase</keyword>
<dbReference type="AlphaFoldDB" id="A0A174YYN1"/>